<dbReference type="Proteomes" id="UP000237144">
    <property type="component" value="Unassembled WGS sequence"/>
</dbReference>
<protein>
    <submittedName>
        <fullName evidence="1">Uncharacterized protein</fullName>
    </submittedName>
</protein>
<reference evidence="1 2" key="1">
    <citation type="journal article" date="2018" name="Front. Microbiol.">
        <title>Prospects for Fungal Bioremediation of Acidic Radioactive Waste Sites: Characterization and Genome Sequence of Rhodotorula taiwanensis MD1149.</title>
        <authorList>
            <person name="Tkavc R."/>
            <person name="Matrosova V.Y."/>
            <person name="Grichenko O.E."/>
            <person name="Gostincar C."/>
            <person name="Volpe R.P."/>
            <person name="Klimenkova P."/>
            <person name="Gaidamakova E.K."/>
            <person name="Zhou C.E."/>
            <person name="Stewart B.J."/>
            <person name="Lyman M.G."/>
            <person name="Malfatti S.A."/>
            <person name="Rubinfeld B."/>
            <person name="Courtot M."/>
            <person name="Singh J."/>
            <person name="Dalgard C.L."/>
            <person name="Hamilton T."/>
            <person name="Frey K.G."/>
            <person name="Gunde-Cimerman N."/>
            <person name="Dugan L."/>
            <person name="Daly M.J."/>
        </authorList>
    </citation>
    <scope>NUCLEOTIDE SEQUENCE [LARGE SCALE GENOMIC DNA]</scope>
    <source>
        <strain evidence="1 2">MD1149</strain>
    </source>
</reference>
<dbReference type="AlphaFoldDB" id="A0A2S5B0J2"/>
<gene>
    <name evidence="1" type="ORF">BMF94_6702</name>
</gene>
<accession>A0A2S5B0J2</accession>
<comment type="caution">
    <text evidence="1">The sequence shown here is derived from an EMBL/GenBank/DDBJ whole genome shotgun (WGS) entry which is preliminary data.</text>
</comment>
<keyword evidence="2" id="KW-1185">Reference proteome</keyword>
<evidence type="ECO:0000313" key="2">
    <source>
        <dbReference type="Proteomes" id="UP000237144"/>
    </source>
</evidence>
<sequence>MQAGSLNNHDSQMRQWLDGVHLNEVLHNYLVIYNKLHAEPIHADQSRAESTWWYVCGTGTARDPCLVLAPAFELKGTAHLMKATNRWEILVPPTSPDYLKVLPAPCIFHGATVEHEALQDAWARGRCSSMGEAWTIDSEIIRSLLHQTANLSFVSITAYPFDWPVMEDEIMPYGDYSTSLLRLMLDTPKREVYYIQIHHSLRLRRILDEVRDPQWNYKSFEPRSRHRR</sequence>
<organism evidence="1 2">
    <name type="scientific">Rhodotorula taiwanensis</name>
    <dbReference type="NCBI Taxonomy" id="741276"/>
    <lineage>
        <taxon>Eukaryota</taxon>
        <taxon>Fungi</taxon>
        <taxon>Dikarya</taxon>
        <taxon>Basidiomycota</taxon>
        <taxon>Pucciniomycotina</taxon>
        <taxon>Microbotryomycetes</taxon>
        <taxon>Sporidiobolales</taxon>
        <taxon>Sporidiobolaceae</taxon>
        <taxon>Rhodotorula</taxon>
    </lineage>
</organism>
<dbReference type="EMBL" id="PJQD01000128">
    <property type="protein sequence ID" value="POY70293.1"/>
    <property type="molecule type" value="Genomic_DNA"/>
</dbReference>
<evidence type="ECO:0000313" key="1">
    <source>
        <dbReference type="EMBL" id="POY70293.1"/>
    </source>
</evidence>
<name>A0A2S5B0J2_9BASI</name>
<proteinExistence type="predicted"/>